<dbReference type="GO" id="GO:0004152">
    <property type="term" value="F:dihydroorotate dehydrogenase activity"/>
    <property type="evidence" value="ECO:0007669"/>
    <property type="project" value="InterPro"/>
</dbReference>
<sequence length="330" mass="36751">MNLTTTYLGLKLANPLLPGASPLVDNMDSVRRLQDAGAPAIVMHSLYAEQLEGNAVAFDRHLGRWQDSFAEATTMFPETGDYRLGPDEYLERLGCIKRVTGLPVIASLNGNQPGSWTDYAKLMEQAGADAIELNTYFLATQMSVSGPDLEQRLMDIVRAVRSNVRIPIAVKLSSFYTSVAHLAGGLEKEKVDGLVLFNRFFQPEIDTETLEVRPHLDLSTAEDLRLRLRWLGLLRDQVKLNLSCSGGVQRSDDVVKAILAGADTVQTVAALLRHGPGEFARLLAGLRQWMEEHEYDSVTKMRGALSLKRCADPEAYERGNYLRSMQLWRE</sequence>
<dbReference type="UniPathway" id="UPA00070"/>
<accession>A0A1D8ARM7</accession>
<dbReference type="GO" id="GO:0044205">
    <property type="term" value="P:'de novo' UMP biosynthetic process"/>
    <property type="evidence" value="ECO:0007669"/>
    <property type="project" value="UniProtKB-UniPathway"/>
</dbReference>
<keyword evidence="6 8" id="KW-0560">Oxidoreductase</keyword>
<evidence type="ECO:0000259" key="7">
    <source>
        <dbReference type="Pfam" id="PF01180"/>
    </source>
</evidence>
<organism evidence="8 9">
    <name type="scientific">Lacunisphaera limnophila</name>
    <dbReference type="NCBI Taxonomy" id="1838286"/>
    <lineage>
        <taxon>Bacteria</taxon>
        <taxon>Pseudomonadati</taxon>
        <taxon>Verrucomicrobiota</taxon>
        <taxon>Opitutia</taxon>
        <taxon>Opitutales</taxon>
        <taxon>Opitutaceae</taxon>
        <taxon>Lacunisphaera</taxon>
    </lineage>
</organism>
<dbReference type="PIRSF" id="PIRSF000164">
    <property type="entry name" value="DHO_oxidase"/>
    <property type="match status" value="1"/>
</dbReference>
<keyword evidence="4" id="KW-0288">FMN</keyword>
<dbReference type="EC" id="1.3.1.1" evidence="8"/>
<dbReference type="GO" id="GO:0006207">
    <property type="term" value="P:'de novo' pyrimidine nucleobase biosynthetic process"/>
    <property type="evidence" value="ECO:0007669"/>
    <property type="project" value="TreeGrafter"/>
</dbReference>
<dbReference type="KEGG" id="obg:Verru16b_00598"/>
<comment type="pathway">
    <text evidence="2">Pyrimidine metabolism; UMP biosynthesis via de novo pathway.</text>
</comment>
<dbReference type="PANTHER" id="PTHR48109">
    <property type="entry name" value="DIHYDROOROTATE DEHYDROGENASE (QUINONE), MITOCHONDRIAL-RELATED"/>
    <property type="match status" value="1"/>
</dbReference>
<keyword evidence="5" id="KW-0665">Pyrimidine biosynthesis</keyword>
<evidence type="ECO:0000256" key="2">
    <source>
        <dbReference type="ARBA" id="ARBA00004725"/>
    </source>
</evidence>
<dbReference type="EMBL" id="CP016094">
    <property type="protein sequence ID" value="AOS43551.1"/>
    <property type="molecule type" value="Genomic_DNA"/>
</dbReference>
<reference evidence="8 9" key="1">
    <citation type="submission" date="2016-06" db="EMBL/GenBank/DDBJ databases">
        <title>Three novel species with peptidoglycan cell walls form the new genus Lacunisphaera gen. nov. in the family Opitutaceae of the verrucomicrobial subdivision 4.</title>
        <authorList>
            <person name="Rast P."/>
            <person name="Gloeckner I."/>
            <person name="Jogler M."/>
            <person name="Boedeker C."/>
            <person name="Jeske O."/>
            <person name="Wiegand S."/>
            <person name="Reinhardt R."/>
            <person name="Schumann P."/>
            <person name="Rohde M."/>
            <person name="Spring S."/>
            <person name="Gloeckner F.O."/>
            <person name="Jogler C."/>
        </authorList>
    </citation>
    <scope>NUCLEOTIDE SEQUENCE [LARGE SCALE GENOMIC DNA]</scope>
    <source>
        <strain evidence="8 9">IG16b</strain>
    </source>
</reference>
<evidence type="ECO:0000256" key="1">
    <source>
        <dbReference type="ARBA" id="ARBA00001917"/>
    </source>
</evidence>
<name>A0A1D8ARM7_9BACT</name>
<evidence type="ECO:0000313" key="9">
    <source>
        <dbReference type="Proteomes" id="UP000095228"/>
    </source>
</evidence>
<dbReference type="RefSeq" id="WP_069960889.1">
    <property type="nucleotide sequence ID" value="NZ_CP016094.1"/>
</dbReference>
<comment type="cofactor">
    <cofactor evidence="1">
        <name>FMN</name>
        <dbReference type="ChEBI" id="CHEBI:58210"/>
    </cofactor>
</comment>
<dbReference type="Gene3D" id="3.20.20.70">
    <property type="entry name" value="Aldolase class I"/>
    <property type="match status" value="1"/>
</dbReference>
<dbReference type="InterPro" id="IPR013785">
    <property type="entry name" value="Aldolase_TIM"/>
</dbReference>
<dbReference type="GO" id="GO:0005737">
    <property type="term" value="C:cytoplasm"/>
    <property type="evidence" value="ECO:0007669"/>
    <property type="project" value="InterPro"/>
</dbReference>
<dbReference type="GO" id="GO:0004159">
    <property type="term" value="F:dihydropyrimidine dehydrogenase (NAD+) activity"/>
    <property type="evidence" value="ECO:0007669"/>
    <property type="project" value="UniProtKB-EC"/>
</dbReference>
<evidence type="ECO:0000256" key="3">
    <source>
        <dbReference type="ARBA" id="ARBA00022630"/>
    </source>
</evidence>
<dbReference type="OrthoDB" id="9794954at2"/>
<evidence type="ECO:0000313" key="8">
    <source>
        <dbReference type="EMBL" id="AOS43551.1"/>
    </source>
</evidence>
<protein>
    <submittedName>
        <fullName evidence="8">NAD-dependent dihydropyrimidine dehydrogenase subunit PreA</fullName>
        <ecNumber evidence="8">1.3.1.1</ecNumber>
    </submittedName>
</protein>
<dbReference type="PANTHER" id="PTHR48109:SF3">
    <property type="entry name" value="SLL0744 PROTEIN"/>
    <property type="match status" value="1"/>
</dbReference>
<dbReference type="Proteomes" id="UP000095228">
    <property type="component" value="Chromosome"/>
</dbReference>
<proteinExistence type="predicted"/>
<dbReference type="InterPro" id="IPR005720">
    <property type="entry name" value="Dihydroorotate_DH_cat"/>
</dbReference>
<evidence type="ECO:0000256" key="4">
    <source>
        <dbReference type="ARBA" id="ARBA00022643"/>
    </source>
</evidence>
<dbReference type="InterPro" id="IPR012135">
    <property type="entry name" value="Dihydroorotate_DH_1_2"/>
</dbReference>
<dbReference type="Pfam" id="PF01180">
    <property type="entry name" value="DHO_dh"/>
    <property type="match status" value="1"/>
</dbReference>
<evidence type="ECO:0000256" key="6">
    <source>
        <dbReference type="ARBA" id="ARBA00023002"/>
    </source>
</evidence>
<dbReference type="PATRIC" id="fig|1838286.3.peg.605"/>
<dbReference type="STRING" id="1838286.Verru16b_00598"/>
<keyword evidence="3" id="KW-0285">Flavoprotein</keyword>
<feature type="domain" description="Dihydroorotate dehydrogenase catalytic" evidence="7">
    <location>
        <begin position="3"/>
        <end position="290"/>
    </location>
</feature>
<keyword evidence="9" id="KW-1185">Reference proteome</keyword>
<dbReference type="InterPro" id="IPR050074">
    <property type="entry name" value="DHO_dehydrogenase"/>
</dbReference>
<dbReference type="AlphaFoldDB" id="A0A1D8ARM7"/>
<gene>
    <name evidence="8" type="primary">preA_1</name>
    <name evidence="8" type="ORF">Verru16b_00598</name>
</gene>
<dbReference type="NCBIfam" id="NF005741">
    <property type="entry name" value="PRK07565.1"/>
    <property type="match status" value="1"/>
</dbReference>
<evidence type="ECO:0000256" key="5">
    <source>
        <dbReference type="ARBA" id="ARBA00022975"/>
    </source>
</evidence>
<dbReference type="SUPFAM" id="SSF51395">
    <property type="entry name" value="FMN-linked oxidoreductases"/>
    <property type="match status" value="1"/>
</dbReference>